<organism evidence="10 11">
    <name type="scientific">Dysgonomonas macrotermitis</name>
    <dbReference type="NCBI Taxonomy" id="1346286"/>
    <lineage>
        <taxon>Bacteria</taxon>
        <taxon>Pseudomonadati</taxon>
        <taxon>Bacteroidota</taxon>
        <taxon>Bacteroidia</taxon>
        <taxon>Bacteroidales</taxon>
        <taxon>Dysgonomonadaceae</taxon>
        <taxon>Dysgonomonas</taxon>
    </lineage>
</organism>
<feature type="binding site" evidence="7">
    <location>
        <position position="151"/>
    </location>
    <ligand>
        <name>Mg(2+)</name>
        <dbReference type="ChEBI" id="CHEBI:18420"/>
        <label>1</label>
    </ligand>
</feature>
<dbReference type="OrthoDB" id="9803914at2"/>
<keyword evidence="3 7" id="KW-0479">Metal-binding</keyword>
<evidence type="ECO:0000256" key="2">
    <source>
        <dbReference type="ARBA" id="ARBA00007092"/>
    </source>
</evidence>
<name>A0A1M4YPU2_9BACT</name>
<evidence type="ECO:0000256" key="6">
    <source>
        <dbReference type="PIRSR" id="PIRSR604808-1"/>
    </source>
</evidence>
<feature type="binding site" evidence="7">
    <location>
        <position position="246"/>
    </location>
    <ligand>
        <name>Mg(2+)</name>
        <dbReference type="ChEBI" id="CHEBI:18420"/>
        <label>1</label>
    </ligand>
</feature>
<gene>
    <name evidence="10" type="ORF">SAMN05444362_103236</name>
</gene>
<feature type="binding site" evidence="7">
    <location>
        <position position="7"/>
    </location>
    <ligand>
        <name>Mg(2+)</name>
        <dbReference type="ChEBI" id="CHEBI:18420"/>
        <label>1</label>
    </ligand>
</feature>
<dbReference type="EMBL" id="FQUC01000003">
    <property type="protein sequence ID" value="SHF07780.1"/>
    <property type="molecule type" value="Genomic_DNA"/>
</dbReference>
<dbReference type="PROSITE" id="PS00728">
    <property type="entry name" value="AP_NUCLEASE_F1_3"/>
    <property type="match status" value="1"/>
</dbReference>
<evidence type="ECO:0000256" key="4">
    <source>
        <dbReference type="ARBA" id="ARBA00022801"/>
    </source>
</evidence>
<dbReference type="GO" id="GO:0046872">
    <property type="term" value="F:metal ion binding"/>
    <property type="evidence" value="ECO:0007669"/>
    <property type="project" value="UniProtKB-KW"/>
</dbReference>
<dbReference type="InterPro" id="IPR036691">
    <property type="entry name" value="Endo/exonu/phosph_ase_sf"/>
</dbReference>
<dbReference type="GO" id="GO:0006284">
    <property type="term" value="P:base-excision repair"/>
    <property type="evidence" value="ECO:0007669"/>
    <property type="project" value="TreeGrafter"/>
</dbReference>
<dbReference type="AlphaFoldDB" id="A0A1M4YPU2"/>
<feature type="active site" description="Proton acceptor" evidence="6">
    <location>
        <position position="246"/>
    </location>
</feature>
<dbReference type="PANTHER" id="PTHR22748">
    <property type="entry name" value="AP ENDONUCLEASE"/>
    <property type="match status" value="1"/>
</dbReference>
<feature type="binding site" evidence="7">
    <location>
        <position position="149"/>
    </location>
    <ligand>
        <name>Mg(2+)</name>
        <dbReference type="ChEBI" id="CHEBI:18420"/>
        <label>1</label>
    </ligand>
</feature>
<dbReference type="Pfam" id="PF03372">
    <property type="entry name" value="Exo_endo_phos"/>
    <property type="match status" value="1"/>
</dbReference>
<keyword evidence="4" id="KW-0378">Hydrolase</keyword>
<reference evidence="11" key="1">
    <citation type="submission" date="2016-11" db="EMBL/GenBank/DDBJ databases">
        <authorList>
            <person name="Varghese N."/>
            <person name="Submissions S."/>
        </authorList>
    </citation>
    <scope>NUCLEOTIDE SEQUENCE [LARGE SCALE GENOMIC DNA]</scope>
    <source>
        <strain evidence="11">DSM 27370</strain>
    </source>
</reference>
<dbReference type="PANTHER" id="PTHR22748:SF6">
    <property type="entry name" value="DNA-(APURINIC OR APYRIMIDINIC SITE) ENDONUCLEASE"/>
    <property type="match status" value="1"/>
</dbReference>
<keyword evidence="5 7" id="KW-0460">Magnesium</keyword>
<dbReference type="InterPro" id="IPR020848">
    <property type="entry name" value="AP_endonuclease_F1_CS"/>
</dbReference>
<accession>A0A1M4YPU2</accession>
<dbReference type="PROSITE" id="PS51435">
    <property type="entry name" value="AP_NUCLEASE_F1_4"/>
    <property type="match status" value="1"/>
</dbReference>
<proteinExistence type="inferred from homology"/>
<dbReference type="NCBIfam" id="TIGR00195">
    <property type="entry name" value="exoDNase_III"/>
    <property type="match status" value="1"/>
</dbReference>
<dbReference type="FunFam" id="3.60.10.10:FF:000026">
    <property type="entry name" value="Exodeoxyribonuclease III"/>
    <property type="match status" value="1"/>
</dbReference>
<keyword evidence="7" id="KW-0464">Manganese</keyword>
<evidence type="ECO:0000256" key="3">
    <source>
        <dbReference type="ARBA" id="ARBA00022723"/>
    </source>
</evidence>
<comment type="similarity">
    <text evidence="2">Belongs to the DNA repair enzymes AP/ExoA family.</text>
</comment>
<evidence type="ECO:0000256" key="5">
    <source>
        <dbReference type="ARBA" id="ARBA00022842"/>
    </source>
</evidence>
<evidence type="ECO:0000259" key="9">
    <source>
        <dbReference type="Pfam" id="PF03372"/>
    </source>
</evidence>
<comment type="cofactor">
    <cofactor evidence="7">
        <name>Mg(2+)</name>
        <dbReference type="ChEBI" id="CHEBI:18420"/>
    </cofactor>
    <cofactor evidence="7">
        <name>Mn(2+)</name>
        <dbReference type="ChEBI" id="CHEBI:29035"/>
    </cofactor>
    <text evidence="7">Probably binds two magnesium or manganese ions per subunit.</text>
</comment>
<dbReference type="GO" id="GO:0003677">
    <property type="term" value="F:DNA binding"/>
    <property type="evidence" value="ECO:0007669"/>
    <property type="project" value="InterPro"/>
</dbReference>
<keyword evidence="11" id="KW-1185">Reference proteome</keyword>
<dbReference type="Gene3D" id="3.60.10.10">
    <property type="entry name" value="Endonuclease/exonuclease/phosphatase"/>
    <property type="match status" value="1"/>
</dbReference>
<evidence type="ECO:0000256" key="8">
    <source>
        <dbReference type="PIRSR" id="PIRSR604808-3"/>
    </source>
</evidence>
<dbReference type="InterPro" id="IPR004808">
    <property type="entry name" value="AP_endonuc_1"/>
</dbReference>
<feature type="site" description="Transition state stabilizer" evidence="8">
    <location>
        <position position="151"/>
    </location>
</feature>
<dbReference type="Proteomes" id="UP000184480">
    <property type="component" value="Unassembled WGS sequence"/>
</dbReference>
<evidence type="ECO:0000313" key="11">
    <source>
        <dbReference type="Proteomes" id="UP000184480"/>
    </source>
</evidence>
<dbReference type="RefSeq" id="WP_062177692.1">
    <property type="nucleotide sequence ID" value="NZ_BBXL01000003.1"/>
</dbReference>
<feature type="binding site" evidence="7">
    <location>
        <position position="245"/>
    </location>
    <ligand>
        <name>Mg(2+)</name>
        <dbReference type="ChEBI" id="CHEBI:18420"/>
        <label>1</label>
    </ligand>
</feature>
<dbReference type="GO" id="GO:0008311">
    <property type="term" value="F:double-stranded DNA 3'-5' DNA exonuclease activity"/>
    <property type="evidence" value="ECO:0007669"/>
    <property type="project" value="TreeGrafter"/>
</dbReference>
<feature type="active site" evidence="6">
    <location>
        <position position="109"/>
    </location>
</feature>
<feature type="active site" description="Proton donor/acceptor" evidence="6">
    <location>
        <position position="149"/>
    </location>
</feature>
<protein>
    <submittedName>
        <fullName evidence="10">Exodeoxyribonuclease-3</fullName>
    </submittedName>
</protein>
<evidence type="ECO:0000313" key="10">
    <source>
        <dbReference type="EMBL" id="SHF07780.1"/>
    </source>
</evidence>
<sequence>MKIISYNVNGIRSAASKGLHDWLEISQPDVACFQELKAQEDQIDTVSLNSIGYPYCYFHPAKKKGYSGVGLISKTQPDLVKIGMGIEKYDDEGRVIRADFGPLTIICVYMPSGTTGDARQAFKMEFLADFTVFISELRKERKEILICGDYNICHKAIDINNPEKHTTMSGFLPEEREWFDGFVATGMIDTFRVFDKSPERYTWWSFRARAKGKNLGWRIDYHLLSEEARHRLKSASIFREIEYSDHCPVRVELDMTL</sequence>
<dbReference type="SUPFAM" id="SSF56219">
    <property type="entry name" value="DNase I-like"/>
    <property type="match status" value="1"/>
</dbReference>
<dbReference type="GO" id="GO:0003906">
    <property type="term" value="F:DNA-(apurinic or apyrimidinic site) endonuclease activity"/>
    <property type="evidence" value="ECO:0007669"/>
    <property type="project" value="TreeGrafter"/>
</dbReference>
<dbReference type="GO" id="GO:0008081">
    <property type="term" value="F:phosphoric diester hydrolase activity"/>
    <property type="evidence" value="ECO:0007669"/>
    <property type="project" value="TreeGrafter"/>
</dbReference>
<dbReference type="InterPro" id="IPR005135">
    <property type="entry name" value="Endo/exonuclease/phosphatase"/>
</dbReference>
<dbReference type="STRING" id="1346286.SAMN05444362_103236"/>
<dbReference type="CDD" id="cd10281">
    <property type="entry name" value="Nape_like_AP-endo"/>
    <property type="match status" value="1"/>
</dbReference>
<feature type="domain" description="Endonuclease/exonuclease/phosphatase" evidence="9">
    <location>
        <begin position="4"/>
        <end position="246"/>
    </location>
</feature>
<dbReference type="NCBIfam" id="TIGR00633">
    <property type="entry name" value="xth"/>
    <property type="match status" value="1"/>
</dbReference>
<evidence type="ECO:0000256" key="7">
    <source>
        <dbReference type="PIRSR" id="PIRSR604808-2"/>
    </source>
</evidence>
<feature type="site" description="Important for catalytic activity" evidence="8">
    <location>
        <position position="220"/>
    </location>
</feature>
<evidence type="ECO:0000256" key="1">
    <source>
        <dbReference type="ARBA" id="ARBA00001936"/>
    </source>
</evidence>
<feature type="site" description="Interaction with DNA substrate" evidence="8">
    <location>
        <position position="246"/>
    </location>
</feature>
<feature type="binding site" evidence="7">
    <location>
        <position position="35"/>
    </location>
    <ligand>
        <name>Mg(2+)</name>
        <dbReference type="ChEBI" id="CHEBI:18420"/>
        <label>1</label>
    </ligand>
</feature>
<comment type="cofactor">
    <cofactor evidence="1">
        <name>Mn(2+)</name>
        <dbReference type="ChEBI" id="CHEBI:29035"/>
    </cofactor>
</comment>